<dbReference type="InterPro" id="IPR018050">
    <property type="entry name" value="Pmannose_isomerase-type1_CS"/>
</dbReference>
<name>A0A117E011_ASPNG</name>
<dbReference type="VEuPathDB" id="FungiDB:ATCC64974_101480"/>
<dbReference type="GO" id="GO:0005829">
    <property type="term" value="C:cytosol"/>
    <property type="evidence" value="ECO:0007669"/>
    <property type="project" value="TreeGrafter"/>
</dbReference>
<dbReference type="Pfam" id="PF01238">
    <property type="entry name" value="PMI_typeI_C"/>
    <property type="match status" value="1"/>
</dbReference>
<comment type="caution">
    <text evidence="17">The sequence shown here is derived from an EMBL/GenBank/DDBJ whole genome shotgun (WGS) entry which is preliminary data.</text>
</comment>
<dbReference type="InterPro" id="IPR001250">
    <property type="entry name" value="Man6P_Isoase-1"/>
</dbReference>
<dbReference type="InterPro" id="IPR013094">
    <property type="entry name" value="AB_hydrolase_3"/>
</dbReference>
<evidence type="ECO:0000259" key="16">
    <source>
        <dbReference type="Pfam" id="PF20512"/>
    </source>
</evidence>
<dbReference type="PANTHER" id="PTHR10309:SF0">
    <property type="entry name" value="MANNOSE-6-PHOSPHATE ISOMERASE"/>
    <property type="match status" value="1"/>
</dbReference>
<dbReference type="VEuPathDB" id="FungiDB:ASPNIDRAFT2_1160758"/>
<evidence type="ECO:0000256" key="1">
    <source>
        <dbReference type="ARBA" id="ARBA00000757"/>
    </source>
</evidence>
<dbReference type="Gene3D" id="1.10.441.10">
    <property type="entry name" value="Phosphomannose Isomerase, domain 2"/>
    <property type="match status" value="1"/>
</dbReference>
<comment type="similarity">
    <text evidence="4 11">Belongs to the mannose-6-phosphate isomerase type 1 family.</text>
</comment>
<dbReference type="EMBL" id="BCMY01000006">
    <property type="protein sequence ID" value="GAQ41840.1"/>
    <property type="molecule type" value="Genomic_DNA"/>
</dbReference>
<evidence type="ECO:0000256" key="11">
    <source>
        <dbReference type="RuleBase" id="RU004189"/>
    </source>
</evidence>
<dbReference type="Gene3D" id="2.60.120.10">
    <property type="entry name" value="Jelly Rolls"/>
    <property type="match status" value="2"/>
</dbReference>
<dbReference type="AlphaFoldDB" id="A0A117E011"/>
<dbReference type="Proteomes" id="UP000068243">
    <property type="component" value="Unassembled WGS sequence"/>
</dbReference>
<evidence type="ECO:0000256" key="7">
    <source>
        <dbReference type="ARBA" id="ARBA00022723"/>
    </source>
</evidence>
<feature type="domain" description="Phosphomannose isomerase type I C-terminal" evidence="13">
    <location>
        <begin position="360"/>
        <end position="409"/>
    </location>
</feature>
<dbReference type="PANTHER" id="PTHR10309">
    <property type="entry name" value="MANNOSE-6-PHOSPHATE ISOMERASE"/>
    <property type="match status" value="1"/>
</dbReference>
<dbReference type="InterPro" id="IPR046457">
    <property type="entry name" value="PMI_typeI_cat"/>
</dbReference>
<evidence type="ECO:0000256" key="5">
    <source>
        <dbReference type="ARBA" id="ARBA00011956"/>
    </source>
</evidence>
<keyword evidence="9 10" id="KW-0413">Isomerase</keyword>
<dbReference type="VEuPathDB" id="FungiDB:M747DRAFT_296636"/>
<feature type="domain" description="Alpha/beta hydrolase fold-3" evidence="14">
    <location>
        <begin position="626"/>
        <end position="843"/>
    </location>
</feature>
<dbReference type="VEuPathDB" id="FungiDB:An08g06340"/>
<evidence type="ECO:0000256" key="8">
    <source>
        <dbReference type="ARBA" id="ARBA00022833"/>
    </source>
</evidence>
<comment type="function">
    <text evidence="2">Involved in the synthesis of the GDP-mannose and dolichol-phosphate-mannose required for a number of critical mannosyl transfer reactions.</text>
</comment>
<evidence type="ECO:0000256" key="2">
    <source>
        <dbReference type="ARBA" id="ARBA00002564"/>
    </source>
</evidence>
<evidence type="ECO:0000259" key="15">
    <source>
        <dbReference type="Pfam" id="PF20511"/>
    </source>
</evidence>
<dbReference type="Gene3D" id="3.40.50.1820">
    <property type="entry name" value="alpha/beta hydrolase"/>
    <property type="match status" value="1"/>
</dbReference>
<feature type="domain" description="Phosphomannose isomerase type I helical insertion" evidence="16">
    <location>
        <begin position="167"/>
        <end position="272"/>
    </location>
</feature>
<evidence type="ECO:0000256" key="6">
    <source>
        <dbReference type="ARBA" id="ARBA00018236"/>
    </source>
</evidence>
<protein>
    <recommendedName>
        <fullName evidence="6 10">Mannose-6-phosphate isomerase</fullName>
        <ecNumber evidence="5 10">5.3.1.8</ecNumber>
    </recommendedName>
</protein>
<dbReference type="FunFam" id="1.10.441.10:FF:000001">
    <property type="entry name" value="Mannose-6-phosphate isomerase"/>
    <property type="match status" value="1"/>
</dbReference>
<dbReference type="GO" id="GO:0008270">
    <property type="term" value="F:zinc ion binding"/>
    <property type="evidence" value="ECO:0007669"/>
    <property type="project" value="InterPro"/>
</dbReference>
<dbReference type="Pfam" id="PF20512">
    <property type="entry name" value="PMI_typeI_hel"/>
    <property type="match status" value="1"/>
</dbReference>
<evidence type="ECO:0000313" key="18">
    <source>
        <dbReference type="Proteomes" id="UP000068243"/>
    </source>
</evidence>
<sequence>MQVPLLRLQCGVNSYDWGKIGHESAAAKYAAITAGSDFSIEAEKPYAELWMGTHPSLPSKDVETQRTLLDMVQDNQALISQEVSERYGGKLPFLFKVLSIQKALSIQAHPNKKLAEKLHARDARNYPDDNHKPEMTIAITPFEGLCGFRPLAEIVHFLNAVAPLRELVGTQAANQFESVVKGSEDSQDFAQMAKNKDALRSLFTSLMNSSPESIEAATQKLISAAQDSPDTFATSTSTPETNPSNPAELAAIIARLNGQFPNDIGLFVFFFLNFVKLAPGEAMFLKADDIHAYISGDIIECMASSDNVVRAGFTPKFKDVDTLTEMLTYSYAPIEEQKLEPTDYPYAVLNASAYSSGSSSVLYDPPIEEFSVVKTDLKRTGAKATFDALVGPSILICTGGTGKITVGHKTEEVKEGYVFFVGANAECIVESTGSGEENVFTTYKAFCDLTGKEDMFRAEVISSAAGGWLKQWKSCSILPISAYALHLPLALDSQSIAEYASPLHILSPPIPPSRTMSSWNQPLTIWQKVQEAWNSLIVIKTFLSVSVTAAFRGKNGAKQYNVHVLNAVTRKLCVTFTPRQLQLRDIPTEEAYRQFMASRGLQPQTVPLNHGAKGHWIGNKNAKNVLVYYHGGGFFLFGRPQHYQLLAHMLDRLNEAGHDNLAIFFLTYTTTPHAVYPVQLRQSVEALRYILTETGRSPADIFLGGDSAGGNLSFAVLLHLTHPHPEIEPLMISQPLAGVIGCAPWVSYKLDGPSVQENAYKDALSKEILDRWSDQYLSGKEGDPWSEPARAPMDWWEGIQAKDVLMTAGRDEILLSSIDEFVERFKKVVPNTVYVVGQDETHDSAVYAADVVGYDTQQTQAIVNWLGARL</sequence>
<keyword evidence="8 10" id="KW-0862">Zinc</keyword>
<gene>
    <name evidence="17" type="ORF">ABL_04501</name>
</gene>
<dbReference type="VEuPathDB" id="FungiDB:An08g06350"/>
<dbReference type="InterPro" id="IPR029058">
    <property type="entry name" value="AB_hydrolase_fold"/>
</dbReference>
<dbReference type="InterPro" id="IPR046458">
    <property type="entry name" value="PMI_typeI_hel"/>
</dbReference>
<comment type="catalytic activity">
    <reaction evidence="1 10">
        <text>D-mannose 6-phosphate = D-fructose 6-phosphate</text>
        <dbReference type="Rhea" id="RHEA:12356"/>
        <dbReference type="ChEBI" id="CHEBI:58735"/>
        <dbReference type="ChEBI" id="CHEBI:61527"/>
        <dbReference type="EC" id="5.3.1.8"/>
    </reaction>
</comment>
<dbReference type="VEuPathDB" id="FungiDB:M747DRAFT_371336"/>
<dbReference type="NCBIfam" id="TIGR00218">
    <property type="entry name" value="manA"/>
    <property type="match status" value="1"/>
</dbReference>
<evidence type="ECO:0000256" key="4">
    <source>
        <dbReference type="ARBA" id="ARBA00010772"/>
    </source>
</evidence>
<evidence type="ECO:0000256" key="9">
    <source>
        <dbReference type="ARBA" id="ARBA00023235"/>
    </source>
</evidence>
<dbReference type="GO" id="GO:0004476">
    <property type="term" value="F:mannose-6-phosphate isomerase activity"/>
    <property type="evidence" value="ECO:0007669"/>
    <property type="project" value="UniProtKB-EC"/>
</dbReference>
<dbReference type="SUPFAM" id="SSF53474">
    <property type="entry name" value="alpha/beta-Hydrolases"/>
    <property type="match status" value="1"/>
</dbReference>
<dbReference type="GO" id="GO:0005975">
    <property type="term" value="P:carbohydrate metabolic process"/>
    <property type="evidence" value="ECO:0007669"/>
    <property type="project" value="InterPro"/>
</dbReference>
<evidence type="ECO:0000313" key="17">
    <source>
        <dbReference type="EMBL" id="GAQ41840.1"/>
    </source>
</evidence>
<dbReference type="InterPro" id="IPR014710">
    <property type="entry name" value="RmlC-like_jellyroll"/>
</dbReference>
<evidence type="ECO:0000256" key="12">
    <source>
        <dbReference type="RuleBase" id="RU004248"/>
    </source>
</evidence>
<dbReference type="CDD" id="cd07011">
    <property type="entry name" value="cupin_PMI_type_I_N"/>
    <property type="match status" value="1"/>
</dbReference>
<dbReference type="PROSITE" id="PS00965">
    <property type="entry name" value="PMI_I_1"/>
    <property type="match status" value="1"/>
</dbReference>
<feature type="domain" description="Phosphomannose isomerase type I catalytic" evidence="15">
    <location>
        <begin position="5"/>
        <end position="151"/>
    </location>
</feature>
<dbReference type="Pfam" id="PF07859">
    <property type="entry name" value="Abhydrolase_3"/>
    <property type="match status" value="1"/>
</dbReference>
<evidence type="ECO:0000256" key="10">
    <source>
        <dbReference type="RuleBase" id="RU000611"/>
    </source>
</evidence>
<comment type="cofactor">
    <cofactor evidence="10">
        <name>Zn(2+)</name>
        <dbReference type="ChEBI" id="CHEBI:29105"/>
    </cofactor>
    <text evidence="10">Binds 1 zinc ion per subunit.</text>
</comment>
<dbReference type="InterPro" id="IPR046456">
    <property type="entry name" value="PMI_typeI_C"/>
</dbReference>
<evidence type="ECO:0000259" key="14">
    <source>
        <dbReference type="Pfam" id="PF07859"/>
    </source>
</evidence>
<keyword evidence="7" id="KW-0479">Metal-binding</keyword>
<accession>A0A117E011</accession>
<evidence type="ECO:0000259" key="13">
    <source>
        <dbReference type="Pfam" id="PF01238"/>
    </source>
</evidence>
<dbReference type="PaxDb" id="5061-CADANGAP00006828"/>
<dbReference type="InterPro" id="IPR011051">
    <property type="entry name" value="RmlC_Cupin_sf"/>
</dbReference>
<organism evidence="17 18">
    <name type="scientific">Aspergillus niger</name>
    <dbReference type="NCBI Taxonomy" id="5061"/>
    <lineage>
        <taxon>Eukaryota</taxon>
        <taxon>Fungi</taxon>
        <taxon>Dikarya</taxon>
        <taxon>Ascomycota</taxon>
        <taxon>Pezizomycotina</taxon>
        <taxon>Eurotiomycetes</taxon>
        <taxon>Eurotiomycetidae</taxon>
        <taxon>Eurotiales</taxon>
        <taxon>Aspergillaceae</taxon>
        <taxon>Aspergillus</taxon>
        <taxon>Aspergillus subgen. Circumdati</taxon>
    </lineage>
</organism>
<dbReference type="OrthoDB" id="6605218at2759"/>
<reference evidence="18" key="1">
    <citation type="journal article" date="2016" name="Genome Announc.">
        <title>Draft genome sequence of Aspergillus niger strain An76.</title>
        <authorList>
            <person name="Gong W."/>
            <person name="Cheng Z."/>
            <person name="Zhang H."/>
            <person name="Liu L."/>
            <person name="Gao P."/>
            <person name="Wang L."/>
        </authorList>
    </citation>
    <scope>NUCLEOTIDE SEQUENCE [LARGE SCALE GENOMIC DNA]</scope>
    <source>
        <strain evidence="18">An76</strain>
    </source>
</reference>
<dbReference type="VEuPathDB" id="FungiDB:ATCC64974_101490"/>
<dbReference type="PRINTS" id="PR00714">
    <property type="entry name" value="MAN6PISMRASE"/>
</dbReference>
<dbReference type="VEuPathDB" id="FungiDB:ASPNIDRAFT2_1160757"/>
<proteinExistence type="inferred from homology"/>
<dbReference type="GO" id="GO:0016787">
    <property type="term" value="F:hydrolase activity"/>
    <property type="evidence" value="ECO:0007669"/>
    <property type="project" value="InterPro"/>
</dbReference>
<dbReference type="EC" id="5.3.1.8" evidence="5 10"/>
<dbReference type="UniPathway" id="UPA00126">
    <property type="reaction ID" value="UER00423"/>
</dbReference>
<comment type="pathway">
    <text evidence="3 12">Nucleotide-sugar biosynthesis; GDP-alpha-D-mannose biosynthesis; alpha-D-mannose 1-phosphate from D-fructose 6-phosphate: step 1/2.</text>
</comment>
<dbReference type="SUPFAM" id="SSF51182">
    <property type="entry name" value="RmlC-like cupins"/>
    <property type="match status" value="1"/>
</dbReference>
<dbReference type="InterPro" id="IPR016305">
    <property type="entry name" value="Mannose-6-P_Isomerase"/>
</dbReference>
<evidence type="ECO:0000256" key="3">
    <source>
        <dbReference type="ARBA" id="ARBA00004666"/>
    </source>
</evidence>
<dbReference type="Pfam" id="PF20511">
    <property type="entry name" value="PMI_typeI_cat"/>
    <property type="match status" value="1"/>
</dbReference>
<dbReference type="PROSITE" id="PS00966">
    <property type="entry name" value="PMI_I_2"/>
    <property type="match status" value="1"/>
</dbReference>
<dbReference type="GO" id="GO:0009298">
    <property type="term" value="P:GDP-mannose biosynthetic process"/>
    <property type="evidence" value="ECO:0007669"/>
    <property type="project" value="UniProtKB-UniPathway"/>
</dbReference>